<evidence type="ECO:0000256" key="1">
    <source>
        <dbReference type="ARBA" id="ARBA00022658"/>
    </source>
</evidence>
<dbReference type="InterPro" id="IPR005512">
    <property type="entry name" value="PRONE_dom"/>
</dbReference>
<evidence type="ECO:0000256" key="2">
    <source>
        <dbReference type="PROSITE-ProRule" id="PRU00663"/>
    </source>
</evidence>
<dbReference type="GO" id="GO:0005085">
    <property type="term" value="F:guanyl-nucleotide exchange factor activity"/>
    <property type="evidence" value="ECO:0007669"/>
    <property type="project" value="UniProtKB-UniRule"/>
</dbReference>
<feature type="region of interest" description="Disordered" evidence="3">
    <location>
        <begin position="1"/>
        <end position="38"/>
    </location>
</feature>
<dbReference type="FunFam" id="1.20.58.2010:FF:000001">
    <property type="entry name" value="Rop guanine nucleotide exchange factor 14"/>
    <property type="match status" value="1"/>
</dbReference>
<evidence type="ECO:0000259" key="4">
    <source>
        <dbReference type="PROSITE" id="PS51334"/>
    </source>
</evidence>
<keyword evidence="5" id="KW-1185">Reference proteome</keyword>
<dbReference type="PROSITE" id="PS51334">
    <property type="entry name" value="PRONE"/>
    <property type="match status" value="1"/>
</dbReference>
<gene>
    <name evidence="6" type="primary">LOC109707317</name>
</gene>
<dbReference type="AlphaFoldDB" id="A0A6P5EKJ9"/>
<dbReference type="FunFam" id="1.20.58.2010:FF:000003">
    <property type="entry name" value="Rop guanine nucleotide exchange factor 14"/>
    <property type="match status" value="1"/>
</dbReference>
<dbReference type="PANTHER" id="PTHR33101:SF47">
    <property type="entry name" value="ROP GUANINE NUCLEOTIDE EXCHANGE FACTOR 2-RELATED"/>
    <property type="match status" value="1"/>
</dbReference>
<evidence type="ECO:0000313" key="6">
    <source>
        <dbReference type="RefSeq" id="XP_020084081.1"/>
    </source>
</evidence>
<reference evidence="5" key="1">
    <citation type="journal article" date="2015" name="Nat. Genet.">
        <title>The pineapple genome and the evolution of CAM photosynthesis.</title>
        <authorList>
            <person name="Ming R."/>
            <person name="VanBuren R."/>
            <person name="Wai C.M."/>
            <person name="Tang H."/>
            <person name="Schatz M.C."/>
            <person name="Bowers J.E."/>
            <person name="Lyons E."/>
            <person name="Wang M.L."/>
            <person name="Chen J."/>
            <person name="Biggers E."/>
            <person name="Zhang J."/>
            <person name="Huang L."/>
            <person name="Zhang L."/>
            <person name="Miao W."/>
            <person name="Zhang J."/>
            <person name="Ye Z."/>
            <person name="Miao C."/>
            <person name="Lin Z."/>
            <person name="Wang H."/>
            <person name="Zhou H."/>
            <person name="Yim W.C."/>
            <person name="Priest H.D."/>
            <person name="Zheng C."/>
            <person name="Woodhouse M."/>
            <person name="Edger P.P."/>
            <person name="Guyot R."/>
            <person name="Guo H.B."/>
            <person name="Guo H."/>
            <person name="Zheng G."/>
            <person name="Singh R."/>
            <person name="Sharma A."/>
            <person name="Min X."/>
            <person name="Zheng Y."/>
            <person name="Lee H."/>
            <person name="Gurtowski J."/>
            <person name="Sedlazeck F.J."/>
            <person name="Harkess A."/>
            <person name="McKain M.R."/>
            <person name="Liao Z."/>
            <person name="Fang J."/>
            <person name="Liu J."/>
            <person name="Zhang X."/>
            <person name="Zhang Q."/>
            <person name="Hu W."/>
            <person name="Qin Y."/>
            <person name="Wang K."/>
            <person name="Chen L.Y."/>
            <person name="Shirley N."/>
            <person name="Lin Y.R."/>
            <person name="Liu L.Y."/>
            <person name="Hernandez A.G."/>
            <person name="Wright C.L."/>
            <person name="Bulone V."/>
            <person name="Tuskan G.A."/>
            <person name="Heath K."/>
            <person name="Zee F."/>
            <person name="Moore P.H."/>
            <person name="Sunkar R."/>
            <person name="Leebens-Mack J.H."/>
            <person name="Mockler T."/>
            <person name="Bennetzen J.L."/>
            <person name="Freeling M."/>
            <person name="Sankoff D."/>
            <person name="Paterson A.H."/>
            <person name="Zhu X."/>
            <person name="Yang X."/>
            <person name="Smith J.A."/>
            <person name="Cushman J.C."/>
            <person name="Paull R.E."/>
            <person name="Yu Q."/>
        </authorList>
    </citation>
    <scope>NUCLEOTIDE SEQUENCE [LARGE SCALE GENOMIC DNA]</scope>
    <source>
        <strain evidence="5">cv. F153</strain>
    </source>
</reference>
<reference evidence="6" key="2">
    <citation type="submission" date="2025-08" db="UniProtKB">
        <authorList>
            <consortium name="RefSeq"/>
        </authorList>
    </citation>
    <scope>IDENTIFICATION</scope>
    <source>
        <tissue evidence="6">Leaf</tissue>
    </source>
</reference>
<feature type="domain" description="PRONE" evidence="4">
    <location>
        <begin position="88"/>
        <end position="458"/>
    </location>
</feature>
<proteinExistence type="predicted"/>
<feature type="compositionally biased region" description="Basic and acidic residues" evidence="3">
    <location>
        <begin position="13"/>
        <end position="27"/>
    </location>
</feature>
<dbReference type="PANTHER" id="PTHR33101">
    <property type="entry name" value="ROP GUANINE NUCLEOTIDE EXCHANGE FACTOR 1"/>
    <property type="match status" value="1"/>
</dbReference>
<evidence type="ECO:0000256" key="3">
    <source>
        <dbReference type="SAM" id="MobiDB-lite"/>
    </source>
</evidence>
<evidence type="ECO:0000313" key="5">
    <source>
        <dbReference type="Proteomes" id="UP000515123"/>
    </source>
</evidence>
<sequence>MDGSSVCDENSESDFHPSPEDELESRNTDTGCSSPTLDSLELSRTISDVSSFSEHSYDSHHRGWPKSKLVGRPSPVLNTLSMKQRGDILDRKPASDVLELIKEKFSKLLLGEDMSGSGKGVCTAVAISNAITNLYATVFGSCHKLEPLSPEKKSMWRREMDCLLSVCDYIVEFLPSSQSLPDGSTAEVMATRPRIDIYVNLPALEKLDAMLIGILDSFQKTEFWYLDEKKQSFNDLSKSPQRSIPRSEEKWWVPVPCLPDSGLPERARKDLQQKRDCANQIHKAAMAINSCILSEMEVPESYIATLPKSGRASVGDSIYKYMSTPDQFSPDYLLGCLDLSSEHEALEIADRVEAAMYVWRRKASINHSKSSWDMVKDLMGDNDKNVMLASRAESLLLCLKQRFPGLSQTTLDTSKIQYNKDVGQAILESYSRVLESMAYNIVSWIDDVLLADGSFKKR</sequence>
<dbReference type="GeneID" id="109707317"/>
<dbReference type="InterPro" id="IPR038937">
    <property type="entry name" value="RopGEF"/>
</dbReference>
<dbReference type="OrthoDB" id="1053009at2759"/>
<organism evidence="5 6">
    <name type="scientific">Ananas comosus</name>
    <name type="common">Pineapple</name>
    <name type="synonym">Ananas ananas</name>
    <dbReference type="NCBI Taxonomy" id="4615"/>
    <lineage>
        <taxon>Eukaryota</taxon>
        <taxon>Viridiplantae</taxon>
        <taxon>Streptophyta</taxon>
        <taxon>Embryophyta</taxon>
        <taxon>Tracheophyta</taxon>
        <taxon>Spermatophyta</taxon>
        <taxon>Magnoliopsida</taxon>
        <taxon>Liliopsida</taxon>
        <taxon>Poales</taxon>
        <taxon>Bromeliaceae</taxon>
        <taxon>Bromelioideae</taxon>
        <taxon>Ananas</taxon>
    </lineage>
</organism>
<keyword evidence="1 2" id="KW-0344">Guanine-nucleotide releasing factor</keyword>
<dbReference type="Proteomes" id="UP000515123">
    <property type="component" value="Linkage group 3"/>
</dbReference>
<protein>
    <submittedName>
        <fullName evidence="6">Rop guanine nucleotide exchange factor 3-like</fullName>
    </submittedName>
</protein>
<name>A0A6P5EKJ9_ANACO</name>
<dbReference type="RefSeq" id="XP_020084081.1">
    <property type="nucleotide sequence ID" value="XM_020228492.1"/>
</dbReference>
<dbReference type="Gene3D" id="1.20.58.2010">
    <property type="entry name" value="PRONE domain, subdomain 1"/>
    <property type="match status" value="2"/>
</dbReference>
<accession>A0A6P5EKJ9</accession>
<dbReference type="Pfam" id="PF03759">
    <property type="entry name" value="PRONE"/>
    <property type="match status" value="1"/>
</dbReference>
<feature type="compositionally biased region" description="Polar residues" evidence="3">
    <location>
        <begin position="28"/>
        <end position="38"/>
    </location>
</feature>